<proteinExistence type="predicted"/>
<organism evidence="1 2">
    <name type="scientific">Linum trigynum</name>
    <dbReference type="NCBI Taxonomy" id="586398"/>
    <lineage>
        <taxon>Eukaryota</taxon>
        <taxon>Viridiplantae</taxon>
        <taxon>Streptophyta</taxon>
        <taxon>Embryophyta</taxon>
        <taxon>Tracheophyta</taxon>
        <taxon>Spermatophyta</taxon>
        <taxon>Magnoliopsida</taxon>
        <taxon>eudicotyledons</taxon>
        <taxon>Gunneridae</taxon>
        <taxon>Pentapetalae</taxon>
        <taxon>rosids</taxon>
        <taxon>fabids</taxon>
        <taxon>Malpighiales</taxon>
        <taxon>Linaceae</taxon>
        <taxon>Linum</taxon>
    </lineage>
</organism>
<reference evidence="1 2" key="1">
    <citation type="submission" date="2024-04" db="EMBL/GenBank/DDBJ databases">
        <authorList>
            <person name="Fracassetti M."/>
        </authorList>
    </citation>
    <scope>NUCLEOTIDE SEQUENCE [LARGE SCALE GENOMIC DNA]</scope>
</reference>
<protein>
    <submittedName>
        <fullName evidence="1">Uncharacterized protein</fullName>
    </submittedName>
</protein>
<dbReference type="AlphaFoldDB" id="A0AAV2CL42"/>
<accession>A0AAV2CL42</accession>
<dbReference type="Proteomes" id="UP001497516">
    <property type="component" value="Chromosome 1"/>
</dbReference>
<name>A0AAV2CL42_9ROSI</name>
<gene>
    <name evidence="1" type="ORF">LTRI10_LOCUS4762</name>
</gene>
<evidence type="ECO:0000313" key="2">
    <source>
        <dbReference type="Proteomes" id="UP001497516"/>
    </source>
</evidence>
<keyword evidence="2" id="KW-1185">Reference proteome</keyword>
<dbReference type="EMBL" id="OZ034813">
    <property type="protein sequence ID" value="CAL1357105.1"/>
    <property type="molecule type" value="Genomic_DNA"/>
</dbReference>
<evidence type="ECO:0000313" key="1">
    <source>
        <dbReference type="EMBL" id="CAL1357105.1"/>
    </source>
</evidence>
<sequence length="120" mass="13674">MSTPRSMPVASPLTNNSGPSIYSQRLKFFQNVPSKSLHRQFRLPPYIKSTPSYQVFQQRRCPQRQKHLLDRTSSLTVDNVGSCGKLTTPRSSPLGFWLCWRSNKIFVVALLVPGEKPRRG</sequence>